<dbReference type="Proteomes" id="UP000056450">
    <property type="component" value="Unassembled WGS sequence"/>
</dbReference>
<evidence type="ECO:0008006" key="3">
    <source>
        <dbReference type="Google" id="ProtNLM"/>
    </source>
</evidence>
<accession>A0AAP1G8I6</accession>
<dbReference type="EMBL" id="LOTQ01000047">
    <property type="protein sequence ID" value="KVA00368.1"/>
    <property type="molecule type" value="Genomic_DNA"/>
</dbReference>
<reference evidence="1 2" key="1">
    <citation type="submission" date="2015-11" db="EMBL/GenBank/DDBJ databases">
        <title>Expanding the genomic diversity of Burkholderia species for the development of highly accurate diagnostics.</title>
        <authorList>
            <person name="Sahl J."/>
            <person name="Keim P."/>
            <person name="Wagner D."/>
        </authorList>
    </citation>
    <scope>NUCLEOTIDE SEQUENCE [LARGE SCALE GENOMIC DNA]</scope>
    <source>
        <strain evidence="1 2">RF32-BP12</strain>
    </source>
</reference>
<name>A0AAP1G8I6_9BURK</name>
<evidence type="ECO:0000313" key="1">
    <source>
        <dbReference type="EMBL" id="KVA00368.1"/>
    </source>
</evidence>
<evidence type="ECO:0000313" key="2">
    <source>
        <dbReference type="Proteomes" id="UP000056450"/>
    </source>
</evidence>
<comment type="caution">
    <text evidence="1">The sequence shown here is derived from an EMBL/GenBank/DDBJ whole genome shotgun (WGS) entry which is preliminary data.</text>
</comment>
<proteinExistence type="predicted"/>
<dbReference type="RefSeq" id="WP_059548253.1">
    <property type="nucleotide sequence ID" value="NZ_LOTQ01000047.1"/>
</dbReference>
<dbReference type="PROSITE" id="PS51257">
    <property type="entry name" value="PROKAR_LIPOPROTEIN"/>
    <property type="match status" value="1"/>
</dbReference>
<protein>
    <recommendedName>
        <fullName evidence="3">Lipoprotein transmembrane</fullName>
    </recommendedName>
</protein>
<sequence>MQNLYDKQTRRTLKAATAAFAVVAALGLTGCGGGDDGDSGAAASGNVPSNGGPGGSASSGAAIRVEGQSQSVSSQHSTVRILMPPASWNGGQMPNGNYVLRALSQPAAALKEQAPGAYVAIPYDSSGTVKTLTKGTVTDLAGNGSIAIGRWADGADSSGASYNANQGQAWAVGVPVAIDASAPVQMQCSLAFATRPTPTDGNTAPGSLNGATATLTSGTDTFGNPGINYTLNLQYSIGSDRDQTFVGTSAIGSTVLSAKTRSSLMSTVMGPDAKQPYLVVSYGIPAATTGNINGLVALSCK</sequence>
<organism evidence="1 2">
    <name type="scientific">Burkholderia latens</name>
    <dbReference type="NCBI Taxonomy" id="488446"/>
    <lineage>
        <taxon>Bacteria</taxon>
        <taxon>Pseudomonadati</taxon>
        <taxon>Pseudomonadota</taxon>
        <taxon>Betaproteobacteria</taxon>
        <taxon>Burkholderiales</taxon>
        <taxon>Burkholderiaceae</taxon>
        <taxon>Burkholderia</taxon>
        <taxon>Burkholderia cepacia complex</taxon>
    </lineage>
</organism>
<gene>
    <name evidence="1" type="ORF">WI41_25360</name>
</gene>
<dbReference type="AlphaFoldDB" id="A0AAP1G8I6"/>